<dbReference type="Proteomes" id="UP001056255">
    <property type="component" value="Chromosome II"/>
</dbReference>
<evidence type="ECO:0000313" key="2">
    <source>
        <dbReference type="Proteomes" id="UP001056255"/>
    </source>
</evidence>
<sequence length="181" mass="21119">MQTIIDWIQEDALRMEAIKAVHSLKLPNGYLAAGFIRNLVWDRLHQKENTTPLNDVDVIYFDADESDKNAYLTYELKLKAIMPTLNWQVRNQAKMHVRNGDQPYQSILDAMSFWPEKETAIAIRINDNHTLDCISSFGFESLLALKITPNPKRDITLFHQRIQSKNWLSDWPKLTVEKSFE</sequence>
<organism evidence="1 2">
    <name type="scientific">Grimontia kaedaensis</name>
    <dbReference type="NCBI Taxonomy" id="2872157"/>
    <lineage>
        <taxon>Bacteria</taxon>
        <taxon>Pseudomonadati</taxon>
        <taxon>Pseudomonadota</taxon>
        <taxon>Gammaproteobacteria</taxon>
        <taxon>Vibrionales</taxon>
        <taxon>Vibrionaceae</taxon>
        <taxon>Grimontia</taxon>
    </lineage>
</organism>
<protein>
    <submittedName>
        <fullName evidence="1">Nucleotidyltransferase family protein</fullName>
    </submittedName>
</protein>
<name>A0ABY4X0P6_9GAMM</name>
<reference evidence="1" key="1">
    <citation type="submission" date="2021-08" db="EMBL/GenBank/DDBJ databases">
        <authorList>
            <person name="Sakaguchi M."/>
            <person name="Kikuchi T."/>
            <person name="Urbanczyk H."/>
        </authorList>
    </citation>
    <scope>NUCLEOTIDE SEQUENCE</scope>
    <source>
        <strain evidence="1">020920N</strain>
    </source>
</reference>
<dbReference type="EMBL" id="CP082276">
    <property type="protein sequence ID" value="USH04806.1"/>
    <property type="molecule type" value="Genomic_DNA"/>
</dbReference>
<evidence type="ECO:0000313" key="1">
    <source>
        <dbReference type="EMBL" id="USH04806.1"/>
    </source>
</evidence>
<dbReference type="PANTHER" id="PTHR39166">
    <property type="entry name" value="BLL1166 PROTEIN"/>
    <property type="match status" value="1"/>
</dbReference>
<gene>
    <name evidence="1" type="ORF">K6Q96_24185</name>
</gene>
<keyword evidence="2" id="KW-1185">Reference proteome</keyword>
<dbReference type="RefSeq" id="WP_251880970.1">
    <property type="nucleotide sequence ID" value="NZ_CP082276.1"/>
</dbReference>
<accession>A0ABY4X0P6</accession>
<dbReference type="Pfam" id="PF06042">
    <property type="entry name" value="NTP_transf_6"/>
    <property type="match status" value="1"/>
</dbReference>
<dbReference type="PANTHER" id="PTHR39166:SF1">
    <property type="entry name" value="BLL1166 PROTEIN"/>
    <property type="match status" value="1"/>
</dbReference>
<dbReference type="InterPro" id="IPR009267">
    <property type="entry name" value="NTP_transf_6"/>
</dbReference>
<proteinExistence type="predicted"/>